<organism evidence="9 10">
    <name type="scientific">Tetraparma gracilis</name>
    <dbReference type="NCBI Taxonomy" id="2962635"/>
    <lineage>
        <taxon>Eukaryota</taxon>
        <taxon>Sar</taxon>
        <taxon>Stramenopiles</taxon>
        <taxon>Ochrophyta</taxon>
        <taxon>Bolidophyceae</taxon>
        <taxon>Parmales</taxon>
        <taxon>Triparmaceae</taxon>
        <taxon>Tetraparma</taxon>
    </lineage>
</organism>
<evidence type="ECO:0000313" key="10">
    <source>
        <dbReference type="Proteomes" id="UP001165060"/>
    </source>
</evidence>
<dbReference type="Pfam" id="PF01687">
    <property type="entry name" value="Flavokinase"/>
    <property type="match status" value="1"/>
</dbReference>
<evidence type="ECO:0000256" key="1">
    <source>
        <dbReference type="ARBA" id="ARBA00005201"/>
    </source>
</evidence>
<comment type="caution">
    <text evidence="9">The sequence shown here is derived from an EMBL/GenBank/DDBJ whole genome shotgun (WGS) entry which is preliminary data.</text>
</comment>
<feature type="domain" description="Riboflavin kinase" evidence="8">
    <location>
        <begin position="79"/>
        <end position="203"/>
    </location>
</feature>
<accession>A0ABQ6MFN7</accession>
<keyword evidence="10" id="KW-1185">Reference proteome</keyword>
<evidence type="ECO:0000256" key="7">
    <source>
        <dbReference type="ARBA" id="ARBA00022840"/>
    </source>
</evidence>
<dbReference type="Proteomes" id="UP001165060">
    <property type="component" value="Unassembled WGS sequence"/>
</dbReference>
<evidence type="ECO:0000256" key="2">
    <source>
        <dbReference type="ARBA" id="ARBA00012105"/>
    </source>
</evidence>
<dbReference type="InterPro" id="IPR023465">
    <property type="entry name" value="Riboflavin_kinase_dom_sf"/>
</dbReference>
<dbReference type="InterPro" id="IPR023468">
    <property type="entry name" value="Riboflavin_kinase"/>
</dbReference>
<dbReference type="SUPFAM" id="SSF82114">
    <property type="entry name" value="Riboflavin kinase-like"/>
    <property type="match status" value="1"/>
</dbReference>
<evidence type="ECO:0000313" key="9">
    <source>
        <dbReference type="EMBL" id="GMI25484.1"/>
    </source>
</evidence>
<evidence type="ECO:0000256" key="5">
    <source>
        <dbReference type="ARBA" id="ARBA00022679"/>
    </source>
</evidence>
<name>A0ABQ6MFN7_9STRA</name>
<gene>
    <name evidence="9" type="ORF">TeGR_g5614</name>
</gene>
<keyword evidence="5" id="KW-0808">Transferase</keyword>
<protein>
    <recommendedName>
        <fullName evidence="2">riboflavin kinase</fullName>
        <ecNumber evidence="2">2.7.1.26</ecNumber>
    </recommendedName>
</protein>
<dbReference type="SMART" id="SM00904">
    <property type="entry name" value="Flavokinase"/>
    <property type="match status" value="1"/>
</dbReference>
<dbReference type="EC" id="2.7.1.26" evidence="2"/>
<evidence type="ECO:0000259" key="8">
    <source>
        <dbReference type="SMART" id="SM00904"/>
    </source>
</evidence>
<keyword evidence="7" id="KW-0067">ATP-binding</keyword>
<keyword evidence="4" id="KW-0288">FMN</keyword>
<proteinExistence type="predicted"/>
<evidence type="ECO:0000256" key="3">
    <source>
        <dbReference type="ARBA" id="ARBA00022630"/>
    </source>
</evidence>
<keyword evidence="6" id="KW-0547">Nucleotide-binding</keyword>
<keyword evidence="3" id="KW-0285">Flavoprotein</keyword>
<sequence length="204" mass="21580">MTPSTGAPIPTSEPTLAAELSSLAATLPLNATIAGTPSKSEPFPSAASLRSLISFLPLSLKDYRDSPPSFLLSRSPATLLRSFLRARGPVAPGFGRGSKQLGFPTANLPKSLFEGEALAGVKPGVYIGWGLIEGASDGVGRADRESYEPPPGRRGRRIQHKVVANVGRSPTFEEGNPELIIEAHFIRPKGGGIDEEIEGSFYNE</sequence>
<evidence type="ECO:0000256" key="4">
    <source>
        <dbReference type="ARBA" id="ARBA00022643"/>
    </source>
</evidence>
<comment type="pathway">
    <text evidence="1">Cofactor biosynthesis; FMN biosynthesis; FMN from riboflavin (ATP route): step 1/1.</text>
</comment>
<dbReference type="InterPro" id="IPR015865">
    <property type="entry name" value="Riboflavin_kinase_bac/euk"/>
</dbReference>
<evidence type="ECO:0000256" key="6">
    <source>
        <dbReference type="ARBA" id="ARBA00022741"/>
    </source>
</evidence>
<dbReference type="PANTHER" id="PTHR22749:SF6">
    <property type="entry name" value="RIBOFLAVIN KINASE"/>
    <property type="match status" value="1"/>
</dbReference>
<dbReference type="PANTHER" id="PTHR22749">
    <property type="entry name" value="RIBOFLAVIN KINASE/FMN ADENYLYLTRANSFERASE"/>
    <property type="match status" value="1"/>
</dbReference>
<dbReference type="EMBL" id="BRYB01000219">
    <property type="protein sequence ID" value="GMI25484.1"/>
    <property type="molecule type" value="Genomic_DNA"/>
</dbReference>
<reference evidence="9 10" key="1">
    <citation type="journal article" date="2023" name="Commun. Biol.">
        <title>Genome analysis of Parmales, the sister group of diatoms, reveals the evolutionary specialization of diatoms from phago-mixotrophs to photoautotrophs.</title>
        <authorList>
            <person name="Ban H."/>
            <person name="Sato S."/>
            <person name="Yoshikawa S."/>
            <person name="Yamada K."/>
            <person name="Nakamura Y."/>
            <person name="Ichinomiya M."/>
            <person name="Sato N."/>
            <person name="Blanc-Mathieu R."/>
            <person name="Endo H."/>
            <person name="Kuwata A."/>
            <person name="Ogata H."/>
        </authorList>
    </citation>
    <scope>NUCLEOTIDE SEQUENCE [LARGE SCALE GENOMIC DNA]</scope>
</reference>
<dbReference type="Gene3D" id="2.40.30.30">
    <property type="entry name" value="Riboflavin kinase-like"/>
    <property type="match status" value="1"/>
</dbReference>